<feature type="compositionally biased region" description="Basic residues" evidence="1">
    <location>
        <begin position="250"/>
        <end position="263"/>
    </location>
</feature>
<feature type="compositionally biased region" description="Basic and acidic residues" evidence="1">
    <location>
        <begin position="147"/>
        <end position="189"/>
    </location>
</feature>
<sequence length="318" mass="35545">MSWDFRALGAPHPSYGFSGIVGEVVLQAKHVLVMSAFNKVKASAFNKAKVLGGRDRMSMTEIDNMVRELGYDELNDDQDVIDILVFVLETRLIDIFLYHGVDGNEEADIMPNKGVVIEELDDNYEAIVPVEELNEDPNGEQSGGGTEKPRESCARQGVSEKGKEKAVERESSAVQKDKEKVVERESSATVDKGKSKVSYVFGKRKARAFGKRRCKNVKKTRDKEDQRSNTVIKGVVEKEVVEGSVEKSKLSRCHPMKTRKARNRTTVCDDEKESADSLDSDFANPNFSCDDNDDDVDFHEWVDKQSEWVGDGAKGKEP</sequence>
<gene>
    <name evidence="2" type="ORF">CURHAP_LOCUS6354</name>
</gene>
<accession>A0A6J5TPX5</accession>
<name>A0A6J5TPX5_PRUAR</name>
<feature type="region of interest" description="Disordered" evidence="1">
    <location>
        <begin position="244"/>
        <end position="288"/>
    </location>
</feature>
<evidence type="ECO:0000256" key="1">
    <source>
        <dbReference type="SAM" id="MobiDB-lite"/>
    </source>
</evidence>
<proteinExistence type="predicted"/>
<evidence type="ECO:0000313" key="2">
    <source>
        <dbReference type="EMBL" id="CAB4264518.1"/>
    </source>
</evidence>
<organism evidence="2 3">
    <name type="scientific">Prunus armeniaca</name>
    <name type="common">Apricot</name>
    <name type="synonym">Armeniaca vulgaris</name>
    <dbReference type="NCBI Taxonomy" id="36596"/>
    <lineage>
        <taxon>Eukaryota</taxon>
        <taxon>Viridiplantae</taxon>
        <taxon>Streptophyta</taxon>
        <taxon>Embryophyta</taxon>
        <taxon>Tracheophyta</taxon>
        <taxon>Spermatophyta</taxon>
        <taxon>Magnoliopsida</taxon>
        <taxon>eudicotyledons</taxon>
        <taxon>Gunneridae</taxon>
        <taxon>Pentapetalae</taxon>
        <taxon>rosids</taxon>
        <taxon>fabids</taxon>
        <taxon>Rosales</taxon>
        <taxon>Rosaceae</taxon>
        <taxon>Amygdaloideae</taxon>
        <taxon>Amygdaleae</taxon>
        <taxon>Prunus</taxon>
    </lineage>
</organism>
<reference evidence="2 3" key="1">
    <citation type="submission" date="2020-05" db="EMBL/GenBank/DDBJ databases">
        <authorList>
            <person name="Campoy J."/>
            <person name="Schneeberger K."/>
            <person name="Spophaly S."/>
        </authorList>
    </citation>
    <scope>NUCLEOTIDE SEQUENCE [LARGE SCALE GENOMIC DNA]</scope>
    <source>
        <strain evidence="2">PruArmRojPasFocal</strain>
    </source>
</reference>
<evidence type="ECO:0000313" key="3">
    <source>
        <dbReference type="Proteomes" id="UP000507222"/>
    </source>
</evidence>
<dbReference type="AlphaFoldDB" id="A0A6J5TPX5"/>
<protein>
    <submittedName>
        <fullName evidence="2">Uncharacterized protein</fullName>
    </submittedName>
</protein>
<dbReference type="EMBL" id="CAEKDK010000001">
    <property type="protein sequence ID" value="CAB4264518.1"/>
    <property type="molecule type" value="Genomic_DNA"/>
</dbReference>
<feature type="compositionally biased region" description="Acidic residues" evidence="1">
    <location>
        <begin position="268"/>
        <end position="279"/>
    </location>
</feature>
<dbReference type="Proteomes" id="UP000507222">
    <property type="component" value="Unassembled WGS sequence"/>
</dbReference>
<feature type="region of interest" description="Disordered" evidence="1">
    <location>
        <begin position="130"/>
        <end position="189"/>
    </location>
</feature>